<dbReference type="InterPro" id="IPR031641">
    <property type="entry name" value="PapA_C"/>
</dbReference>
<evidence type="ECO:0000313" key="5">
    <source>
        <dbReference type="Proteomes" id="UP001381693"/>
    </source>
</evidence>
<name>A0AAN8WSA9_HALRR</name>
<keyword evidence="5" id="KW-1185">Reference proteome</keyword>
<dbReference type="PANTHER" id="PTHR28037">
    <property type="entry name" value="ALCOHOL O-ACETYLTRANSFERASE 1-RELATED"/>
    <property type="match status" value="1"/>
</dbReference>
<comment type="caution">
    <text evidence="4">The sequence shown here is derived from an EMBL/GenBank/DDBJ whole genome shotgun (WGS) entry which is preliminary data.</text>
</comment>
<feature type="non-terminal residue" evidence="4">
    <location>
        <position position="378"/>
    </location>
</feature>
<evidence type="ECO:0000256" key="2">
    <source>
        <dbReference type="ARBA" id="ARBA00023315"/>
    </source>
</evidence>
<sequence length="378" mass="43191">MADVRESLLYYRYNRTTGPLFCGRLLLDSPDLAKEEDDLDPDYGHSSSMFFGMHHALTDGTSNMHIFRFFISILNDVIANKPINDEEPMGTFISWEENIKVMEKNKELLQSDPTLMAKLVSEKRFIKETTPLFISVFPPSKDPTKTVDIIKILDQSTTDAFIQKCKREKVTVNSAVTAFVNAALVEIFVENGLIQDSYPLMNRHLVNLRRYWDIKVDTALGCNIHAMCQNVDTPRNIEHQVWDYARSLNRVIQDDVELGKVFLEMAFDDLKLSISAKDFEKYLLSSKKFNCDFIMSNLGNVTSLVTEGGDYVRITQVLGSTSIDKFHFPVIINCRTFRGKFTIIFSYNAGFVQKDIAEKLCSIIVKRISGVQLQKLQN</sequence>
<keyword evidence="2" id="KW-0012">Acyltransferase</keyword>
<feature type="domain" description="Phthiocerol/phthiodiolone dimycocerosyl transferase C-terminal" evidence="3">
    <location>
        <begin position="153"/>
        <end position="266"/>
    </location>
</feature>
<accession>A0AAN8WSA9</accession>
<dbReference type="Proteomes" id="UP001381693">
    <property type="component" value="Unassembled WGS sequence"/>
</dbReference>
<evidence type="ECO:0000313" key="4">
    <source>
        <dbReference type="EMBL" id="KAK7066539.1"/>
    </source>
</evidence>
<keyword evidence="1" id="KW-0808">Transferase</keyword>
<dbReference type="InterPro" id="IPR052058">
    <property type="entry name" value="Alcohol_O-acetyltransferase"/>
</dbReference>
<dbReference type="Pfam" id="PF16911">
    <property type="entry name" value="PapA_C"/>
    <property type="match status" value="1"/>
</dbReference>
<evidence type="ECO:0000256" key="1">
    <source>
        <dbReference type="ARBA" id="ARBA00022679"/>
    </source>
</evidence>
<reference evidence="4 5" key="1">
    <citation type="submission" date="2023-11" db="EMBL/GenBank/DDBJ databases">
        <title>Halocaridina rubra genome assembly.</title>
        <authorList>
            <person name="Smith C."/>
        </authorList>
    </citation>
    <scope>NUCLEOTIDE SEQUENCE [LARGE SCALE GENOMIC DNA]</scope>
    <source>
        <strain evidence="4">EP-1</strain>
        <tissue evidence="4">Whole</tissue>
    </source>
</reference>
<dbReference type="PANTHER" id="PTHR28037:SF1">
    <property type="entry name" value="ALCOHOL O-ACETYLTRANSFERASE 1-RELATED"/>
    <property type="match status" value="1"/>
</dbReference>
<dbReference type="Gene3D" id="3.30.559.30">
    <property type="entry name" value="Nonribosomal peptide synthetase, condensation domain"/>
    <property type="match status" value="1"/>
</dbReference>
<protein>
    <recommendedName>
        <fullName evidence="3">Phthiocerol/phthiodiolone dimycocerosyl transferase C-terminal domain-containing protein</fullName>
    </recommendedName>
</protein>
<dbReference type="AlphaFoldDB" id="A0AAN8WSA9"/>
<evidence type="ECO:0000259" key="3">
    <source>
        <dbReference type="Pfam" id="PF16911"/>
    </source>
</evidence>
<dbReference type="SUPFAM" id="SSF52777">
    <property type="entry name" value="CoA-dependent acyltransferases"/>
    <property type="match status" value="1"/>
</dbReference>
<proteinExistence type="predicted"/>
<gene>
    <name evidence="4" type="ORF">SK128_006677</name>
</gene>
<dbReference type="EMBL" id="JAXCGZ010019143">
    <property type="protein sequence ID" value="KAK7066539.1"/>
    <property type="molecule type" value="Genomic_DNA"/>
</dbReference>
<organism evidence="4 5">
    <name type="scientific">Halocaridina rubra</name>
    <name type="common">Hawaiian red shrimp</name>
    <dbReference type="NCBI Taxonomy" id="373956"/>
    <lineage>
        <taxon>Eukaryota</taxon>
        <taxon>Metazoa</taxon>
        <taxon>Ecdysozoa</taxon>
        <taxon>Arthropoda</taxon>
        <taxon>Crustacea</taxon>
        <taxon>Multicrustacea</taxon>
        <taxon>Malacostraca</taxon>
        <taxon>Eumalacostraca</taxon>
        <taxon>Eucarida</taxon>
        <taxon>Decapoda</taxon>
        <taxon>Pleocyemata</taxon>
        <taxon>Caridea</taxon>
        <taxon>Atyoidea</taxon>
        <taxon>Atyidae</taxon>
        <taxon>Halocaridina</taxon>
    </lineage>
</organism>
<dbReference type="GO" id="GO:0016746">
    <property type="term" value="F:acyltransferase activity"/>
    <property type="evidence" value="ECO:0007669"/>
    <property type="project" value="UniProtKB-KW"/>
</dbReference>